<dbReference type="EMBL" id="JBEPAZ010000016">
    <property type="protein sequence ID" value="MER6430111.1"/>
    <property type="molecule type" value="Genomic_DNA"/>
</dbReference>
<dbReference type="InterPro" id="IPR045732">
    <property type="entry name" value="DUF6086"/>
</dbReference>
<comment type="caution">
    <text evidence="1">The sequence shown here is derived from an EMBL/GenBank/DDBJ whole genome shotgun (WGS) entry which is preliminary data.</text>
</comment>
<keyword evidence="2" id="KW-1185">Reference proteome</keyword>
<gene>
    <name evidence="1" type="ORF">ABT272_20550</name>
</gene>
<dbReference type="RefSeq" id="WP_073897419.1">
    <property type="nucleotide sequence ID" value="NZ_JBEPAW010000170.1"/>
</dbReference>
<dbReference type="Pfam" id="PF19564">
    <property type="entry name" value="DUF6086"/>
    <property type="match status" value="1"/>
</dbReference>
<dbReference type="Proteomes" id="UP001470023">
    <property type="component" value="Unassembled WGS sequence"/>
</dbReference>
<protein>
    <submittedName>
        <fullName evidence="1">DUF6086 family protein</fullName>
    </submittedName>
</protein>
<accession>A0ABV1U8R7</accession>
<organism evidence="1 2">
    <name type="scientific">Streptomyces sp. 900105245</name>
    <dbReference type="NCBI Taxonomy" id="3154379"/>
    <lineage>
        <taxon>Bacteria</taxon>
        <taxon>Bacillati</taxon>
        <taxon>Actinomycetota</taxon>
        <taxon>Actinomycetes</taxon>
        <taxon>Kitasatosporales</taxon>
        <taxon>Streptomycetaceae</taxon>
        <taxon>Streptomyces</taxon>
    </lineage>
</organism>
<evidence type="ECO:0000313" key="1">
    <source>
        <dbReference type="EMBL" id="MER6430111.1"/>
    </source>
</evidence>
<reference evidence="1 2" key="1">
    <citation type="submission" date="2024-06" db="EMBL/GenBank/DDBJ databases">
        <title>The Natural Products Discovery Center: Release of the First 8490 Sequenced Strains for Exploring Actinobacteria Biosynthetic Diversity.</title>
        <authorList>
            <person name="Kalkreuter E."/>
            <person name="Kautsar S.A."/>
            <person name="Yang D."/>
            <person name="Bader C.D."/>
            <person name="Teijaro C.N."/>
            <person name="Fluegel L."/>
            <person name="Davis C.M."/>
            <person name="Simpson J.R."/>
            <person name="Lauterbach L."/>
            <person name="Steele A.D."/>
            <person name="Gui C."/>
            <person name="Meng S."/>
            <person name="Li G."/>
            <person name="Viehrig K."/>
            <person name="Ye F."/>
            <person name="Su P."/>
            <person name="Kiefer A.F."/>
            <person name="Nichols A."/>
            <person name="Cepeda A.J."/>
            <person name="Yan W."/>
            <person name="Fan B."/>
            <person name="Jiang Y."/>
            <person name="Adhikari A."/>
            <person name="Zheng C.-J."/>
            <person name="Schuster L."/>
            <person name="Cowan T.M."/>
            <person name="Smanski M.J."/>
            <person name="Chevrette M.G."/>
            <person name="De Carvalho L.P.S."/>
            <person name="Shen B."/>
        </authorList>
    </citation>
    <scope>NUCLEOTIDE SEQUENCE [LARGE SCALE GENOMIC DNA]</scope>
    <source>
        <strain evidence="1 2">NPDC001166</strain>
    </source>
</reference>
<proteinExistence type="predicted"/>
<name>A0ABV1U8R7_9ACTN</name>
<sequence length="146" mass="15477">MSQYFDIGDETLWNPSDGAARLFLRQVAVFEAELGLPSGLGRMENDECQVDPVAFGVFTNSLLARHRRTGHSVLLALSEGFVATVLVLAGRAGVPVDWAGLEAVPDGPLRDVQASARTGMSGPAEGGTWAAELRARAAELGRGMPR</sequence>
<evidence type="ECO:0000313" key="2">
    <source>
        <dbReference type="Proteomes" id="UP001470023"/>
    </source>
</evidence>